<name>A8HRD4_AZOC5</name>
<dbReference type="EMBL" id="AP009384">
    <property type="protein sequence ID" value="BAF87167.1"/>
    <property type="molecule type" value="Genomic_DNA"/>
</dbReference>
<sequence length="188" mass="19618">MLETALSARRTSVLGLGPTSAGIRVEALPPALRFVLRIYGGESAALGSAGGFDLSAGINSVRATGGHLACRLGPDEWLLIAPDADAGRLLLALETDLAGRTYALVEVSHRNVALEVAGPHAREVLNAGIPLDLADGAFPAGSATRTLLGKAEVVLVRPSEALAYRVECWRSFGPYVQGFLNDAAREFA</sequence>
<reference evidence="2" key="2">
    <citation type="submission" date="2007-04" db="EMBL/GenBank/DDBJ databases">
        <title>Complete genome sequence of the nitrogen-fixing bacterium Azorhizobium caulinodans ORS571.</title>
        <authorList>
            <person name="Lee K.B."/>
            <person name="Backer P.D."/>
            <person name="Aono T."/>
            <person name="Liu C.T."/>
            <person name="Suzuki S."/>
            <person name="Suzuki T."/>
            <person name="Kaneko T."/>
            <person name="Yamada M."/>
            <person name="Tabata S."/>
            <person name="Kupfer D.M."/>
            <person name="Najar F.Z."/>
            <person name="Wiley G.B."/>
            <person name="Roe B."/>
            <person name="Binnewies T."/>
            <person name="Ussery D."/>
            <person name="Vereecke D."/>
            <person name="Gevers D."/>
            <person name="Holsters M."/>
            <person name="Oyaizu H."/>
        </authorList>
    </citation>
    <scope>NUCLEOTIDE SEQUENCE [LARGE SCALE GENOMIC DNA]</scope>
    <source>
        <strain evidence="2">ATCC 43989 / DSM 5975 / JCM 20966 / LMG 6465 / NBRC 14845 / NCIMB 13405 / ORS 571</strain>
    </source>
</reference>
<reference evidence="1 2" key="3">
    <citation type="journal article" date="2008" name="BMC Genomics">
        <title>The genome of the versatile nitrogen fixer Azorhizobium caulinodans ORS571.</title>
        <authorList>
            <person name="Lee KB."/>
            <person name="Backer P.D."/>
            <person name="Aono T."/>
            <person name="Liu CT."/>
            <person name="Suzuki S."/>
            <person name="Suzuki T."/>
            <person name="Kaneko T."/>
            <person name="Yamada M."/>
            <person name="Tabata S."/>
            <person name="Kupfer D.M."/>
            <person name="Najar F.Z."/>
            <person name="Wiley G.B."/>
            <person name="Roe B."/>
            <person name="Binnewies T.T."/>
            <person name="Ussery D.W."/>
            <person name="D'Haeze W."/>
            <person name="Herder J.D."/>
            <person name="Gevers D."/>
            <person name="Vereecke D."/>
            <person name="Holsters M."/>
            <person name="Oyaizu H."/>
        </authorList>
    </citation>
    <scope>NUCLEOTIDE SEQUENCE [LARGE SCALE GENOMIC DNA]</scope>
    <source>
        <strain evidence="2">ATCC 43989 / DSM 5975 / JCM 20966 / LMG 6465 / NBRC 14845 / NCIMB 13405 / ORS 571</strain>
    </source>
</reference>
<dbReference type="KEGG" id="azc:AZC_1169"/>
<reference evidence="1 2" key="5">
    <citation type="journal article" date="2010" name="Appl. Environ. Microbiol.">
        <title>phrR-like gene praR of Azorhizobium caulinodans ORS571 is essential for symbiosis with Sesbania rostrata and is involved in expression of reb genes.</title>
        <authorList>
            <person name="Akiba N."/>
            <person name="Aono T."/>
            <person name="Toyazaki H."/>
            <person name="Sato S."/>
            <person name="Oyaizu H."/>
        </authorList>
    </citation>
    <scope>NUCLEOTIDE SEQUENCE [LARGE SCALE GENOMIC DNA]</scope>
    <source>
        <strain evidence="2">ATCC 43989 / DSM 5975 / JCM 20966 / LMG 6465 / NBRC 14845 / NCIMB 13405 / ORS 571</strain>
    </source>
</reference>
<gene>
    <name evidence="1" type="ordered locus">AZC_1169</name>
</gene>
<dbReference type="Pfam" id="PF04268">
    <property type="entry name" value="SoxG"/>
    <property type="match status" value="1"/>
</dbReference>
<reference evidence="1 2" key="6">
    <citation type="journal article" date="2011" name="Appl. Environ. Microbiol.">
        <title>Involvement of the azorhizobial chromosome partition gene (parA) in the onset of bacteroid differentiation during Sesbania rostrata stem nodule development.</title>
        <authorList>
            <person name="Liu CT."/>
            <person name="Lee KB."/>
            <person name="Wang YS."/>
            <person name="Peng MH."/>
            <person name="Lee KT."/>
            <person name="Suzuki S."/>
            <person name="Suzuki T."/>
            <person name="Oyaizu H."/>
        </authorList>
    </citation>
    <scope>NUCLEOTIDE SEQUENCE [LARGE SCALE GENOMIC DNA]</scope>
    <source>
        <strain evidence="2">ATCC 43989 / DSM 5975 / JCM 20966 / LMG 6465 / NBRC 14845 / NCIMB 13405 / ORS 571</strain>
    </source>
</reference>
<dbReference type="Gene3D" id="3.30.70.1520">
    <property type="entry name" value="Heterotetrameric sarcosine oxidase"/>
    <property type="match status" value="1"/>
</dbReference>
<dbReference type="InterPro" id="IPR027266">
    <property type="entry name" value="TrmE/GcvT-like"/>
</dbReference>
<dbReference type="STRING" id="438753.AZC_1169"/>
<dbReference type="InterPro" id="IPR007375">
    <property type="entry name" value="SoxG"/>
</dbReference>
<evidence type="ECO:0000313" key="1">
    <source>
        <dbReference type="EMBL" id="BAF87167.1"/>
    </source>
</evidence>
<evidence type="ECO:0000313" key="2">
    <source>
        <dbReference type="Proteomes" id="UP000000270"/>
    </source>
</evidence>
<reference evidence="1 2" key="4">
    <citation type="journal article" date="2009" name="Appl. Environ. Microbiol.">
        <title>Comparative genome-wide transcriptional profiling of Azorhizobium caulinodans ORS571 grown under free-living and symbiotic conditions.</title>
        <authorList>
            <person name="Tsukada S."/>
            <person name="Aono T."/>
            <person name="Akiba N."/>
            <person name="Lee KB."/>
            <person name="Liu CT."/>
            <person name="Toyazaki H."/>
            <person name="Oyaizu H."/>
        </authorList>
    </citation>
    <scope>NUCLEOTIDE SEQUENCE [LARGE SCALE GENOMIC DNA]</scope>
    <source>
        <strain evidence="2">ATCC 43989 / DSM 5975 / JCM 20966 / LMG 6465 / NBRC 14845 / NCIMB 13405 / ORS 571</strain>
    </source>
</reference>
<dbReference type="Gene3D" id="3.30.1360.120">
    <property type="entry name" value="Probable tRNA modification gtpase trme, domain 1"/>
    <property type="match status" value="1"/>
</dbReference>
<dbReference type="SUPFAM" id="SSF103025">
    <property type="entry name" value="Folate-binding domain"/>
    <property type="match status" value="1"/>
</dbReference>
<dbReference type="eggNOG" id="COG4583">
    <property type="taxonomic scope" value="Bacteria"/>
</dbReference>
<proteinExistence type="predicted"/>
<dbReference type="AlphaFoldDB" id="A8HRD4"/>
<dbReference type="Proteomes" id="UP000000270">
    <property type="component" value="Chromosome"/>
</dbReference>
<reference evidence="1 2" key="1">
    <citation type="journal article" date="2007" name="Appl. Environ. Microbiol.">
        <title>Rhizobial factors required for stem nodule maturation and maintenance in Sesbania rostrata-Azorhizobium caulinodans ORS571 symbiosis.</title>
        <authorList>
            <person name="Suzuki S."/>
            <person name="Aono T."/>
            <person name="Lee KB."/>
            <person name="Suzuki T."/>
            <person name="Liu CT."/>
            <person name="Miwa H."/>
            <person name="Wakao S."/>
            <person name="Iki T."/>
            <person name="Oyaizu H."/>
        </authorList>
    </citation>
    <scope>NUCLEOTIDE SEQUENCE [LARGE SCALE GENOMIC DNA]</scope>
    <source>
        <strain evidence="2">ATCC 43989 / DSM 5975 / JCM 20966 / LMG 6465 / NBRC 14845 / NCIMB 13405 / ORS 571</strain>
    </source>
</reference>
<organism evidence="1 2">
    <name type="scientific">Azorhizobium caulinodans (strain ATCC 43989 / DSM 5975 / JCM 20966 / LMG 6465 / NBRC 14845 / NCIMB 13405 / ORS 571)</name>
    <dbReference type="NCBI Taxonomy" id="438753"/>
    <lineage>
        <taxon>Bacteria</taxon>
        <taxon>Pseudomonadati</taxon>
        <taxon>Pseudomonadota</taxon>
        <taxon>Alphaproteobacteria</taxon>
        <taxon>Hyphomicrobiales</taxon>
        <taxon>Xanthobacteraceae</taxon>
        <taxon>Azorhizobium</taxon>
    </lineage>
</organism>
<dbReference type="HOGENOM" id="CLU_114076_0_0_5"/>
<protein>
    <submittedName>
        <fullName evidence="1">Sarcosine oxidase gamma subunit</fullName>
    </submittedName>
</protein>
<keyword evidence="2" id="KW-1185">Reference proteome</keyword>
<dbReference type="RefSeq" id="WP_012169700.1">
    <property type="nucleotide sequence ID" value="NC_009937.1"/>
</dbReference>
<accession>A8HRD4</accession>